<dbReference type="CDD" id="cd03143">
    <property type="entry name" value="A4_beta-galactosidase_middle_domain"/>
    <property type="match status" value="1"/>
</dbReference>
<gene>
    <name evidence="2" type="ORF">FAZ98_14620</name>
</gene>
<protein>
    <submittedName>
        <fullName evidence="2">Beta-galactosidase</fullName>
    </submittedName>
</protein>
<sequence>MTRTAKPLRYRHIHLDFHTSGQIPGVGARFDAADFAATLKRAHVDSITVFAKCHHGWSYYPTKVGRVHPHLARPDLMGEMIAALKAADIEAPVYLTVQWDEETAREHPEWRALSATNAFSHGLATDSSSGQQLSPAWHALCLNHAPLRQRILEQAREVASAYDTPGLFFDIVIANDCVCPACIERMLASGLNPESERDRRINDEAVLAQFREETSAALFAEFAGLRVFYNAGHIARSGRARYKDYTHLELESLPTGGWGYNHLPASARYAATLGLEYLAHTGKFHAGWGEFGGFKHPDALDYECAQMAALGARCLVGDALHPDGALDHPTYERIAPAYARIARLEPFLDGAQQVSEIAILSAEHLQPGAGRNHPSDDGAVQMLLELHRPFDVIDPNARFEDYRLVVLPDEIALDAALAQRLREYLASGGAVLASWRSAREGEHGFALDFGLRVTAPTTGFLPSYVTMPGGFDARVPASPVVFYDDALCVQPLAHAAPNGAQVFGEIRPPYFNRNWRHFSSHAHAPHDAEAASLGAAVAMHAGTGYIAYPVFRLYRAVGQPIYRDIVDALIERLMPNAAVRTDLPTSGRLALTHQPHRKRHVLHLLYGAPQLRGQAMPLDGRTRAMEMIEDIPAIGPVSARVRLPRPPVRAYDALTGESLDWTLAADGAVQVTVPRLRIHAAVAFEAE</sequence>
<dbReference type="InterPro" id="IPR013738">
    <property type="entry name" value="Beta_galactosidase_Trimer"/>
</dbReference>
<dbReference type="InterPro" id="IPR028212">
    <property type="entry name" value="GHL6"/>
</dbReference>
<evidence type="ECO:0000259" key="1">
    <source>
        <dbReference type="Pfam" id="PF08532"/>
    </source>
</evidence>
<accession>A0A7Z2GJN5</accession>
<dbReference type="OrthoDB" id="9780891at2"/>
<keyword evidence="3" id="KW-1185">Reference proteome</keyword>
<dbReference type="GO" id="GO:0005975">
    <property type="term" value="P:carbohydrate metabolic process"/>
    <property type="evidence" value="ECO:0007669"/>
    <property type="project" value="InterPro"/>
</dbReference>
<dbReference type="GO" id="GO:0004565">
    <property type="term" value="F:beta-galactosidase activity"/>
    <property type="evidence" value="ECO:0007669"/>
    <property type="project" value="InterPro"/>
</dbReference>
<name>A0A7Z2GJN5_9BURK</name>
<dbReference type="Gene3D" id="3.20.20.80">
    <property type="entry name" value="Glycosidases"/>
    <property type="match status" value="1"/>
</dbReference>
<evidence type="ECO:0000313" key="3">
    <source>
        <dbReference type="Proteomes" id="UP000433577"/>
    </source>
</evidence>
<dbReference type="AlphaFoldDB" id="A0A7Z2GJN5"/>
<dbReference type="SUPFAM" id="SSF51445">
    <property type="entry name" value="(Trans)glycosidases"/>
    <property type="match status" value="1"/>
</dbReference>
<dbReference type="RefSeq" id="WP_158952051.1">
    <property type="nucleotide sequence ID" value="NZ_CP046914.1"/>
</dbReference>
<dbReference type="InterPro" id="IPR029062">
    <property type="entry name" value="Class_I_gatase-like"/>
</dbReference>
<reference evidence="2 3" key="1">
    <citation type="submission" date="2019-12" db="EMBL/GenBank/DDBJ databases">
        <title>Paraburkholderia acidiphila 7Q-K02 sp. nov and Paraburkholderia acidisoli DHF22 sp. nov., two strains isolated from forest soil.</title>
        <authorList>
            <person name="Gao Z."/>
            <person name="Qiu L."/>
        </authorList>
    </citation>
    <scope>NUCLEOTIDE SEQUENCE [LARGE SCALE GENOMIC DNA]</scope>
    <source>
        <strain evidence="2 3">DHF22</strain>
    </source>
</reference>
<dbReference type="Gene3D" id="3.40.50.880">
    <property type="match status" value="1"/>
</dbReference>
<organism evidence="2 3">
    <name type="scientific">Paraburkholderia acidisoli</name>
    <dbReference type="NCBI Taxonomy" id="2571748"/>
    <lineage>
        <taxon>Bacteria</taxon>
        <taxon>Pseudomonadati</taxon>
        <taxon>Pseudomonadota</taxon>
        <taxon>Betaproteobacteria</taxon>
        <taxon>Burkholderiales</taxon>
        <taxon>Burkholderiaceae</taxon>
        <taxon>Paraburkholderia</taxon>
    </lineage>
</organism>
<dbReference type="Pfam" id="PF08532">
    <property type="entry name" value="Glyco_hydro_42M"/>
    <property type="match status" value="1"/>
</dbReference>
<proteinExistence type="predicted"/>
<dbReference type="KEGG" id="pacs:FAZ98_14620"/>
<feature type="domain" description="Beta-galactosidase trimerisation" evidence="1">
    <location>
        <begin position="383"/>
        <end position="444"/>
    </location>
</feature>
<dbReference type="EMBL" id="CP046914">
    <property type="protein sequence ID" value="QGZ63057.1"/>
    <property type="molecule type" value="Genomic_DNA"/>
</dbReference>
<dbReference type="InterPro" id="IPR017853">
    <property type="entry name" value="GH"/>
</dbReference>
<evidence type="ECO:0000313" key="2">
    <source>
        <dbReference type="EMBL" id="QGZ63057.1"/>
    </source>
</evidence>
<dbReference type="Pfam" id="PF14871">
    <property type="entry name" value="GHL6"/>
    <property type="match status" value="1"/>
</dbReference>
<dbReference type="Proteomes" id="UP000433577">
    <property type="component" value="Chromosome 2"/>
</dbReference>
<dbReference type="SUPFAM" id="SSF52317">
    <property type="entry name" value="Class I glutamine amidotransferase-like"/>
    <property type="match status" value="1"/>
</dbReference>